<feature type="transmembrane region" description="Helical" evidence="7">
    <location>
        <begin position="312"/>
        <end position="331"/>
    </location>
</feature>
<dbReference type="Proteomes" id="UP000002698">
    <property type="component" value="Chromosome"/>
</dbReference>
<evidence type="ECO:0000256" key="6">
    <source>
        <dbReference type="ARBA" id="ARBA00023136"/>
    </source>
</evidence>
<dbReference type="Pfam" id="PF07690">
    <property type="entry name" value="MFS_1"/>
    <property type="match status" value="1"/>
</dbReference>
<keyword evidence="10" id="KW-1185">Reference proteome</keyword>
<dbReference type="InterPro" id="IPR011701">
    <property type="entry name" value="MFS"/>
</dbReference>
<dbReference type="STRING" id="348780.NP_4228A"/>
<dbReference type="GO" id="GO:0016020">
    <property type="term" value="C:membrane"/>
    <property type="evidence" value="ECO:0007669"/>
    <property type="project" value="UniProtKB-SubCell"/>
</dbReference>
<sequence length="452" mass="48124">MAITDLLYGKYRNLLMATAMFNLGFVIWFSFAPYTGEIATEFGLSVADLGIVASAAIVAVPLGRIVIGPLTDRFGAHVTGSVTLITVGIFAVISAFATTYAVFTGSRIIASLSGITFVIGIQHVAEWFEEENLGTAEGIFAGIGNAGAGLGAYFTLPRIFGEGYIDPIFGPEFLATSANWRAAFFYTGLIAIVLGIAYYVLCDAAKSEAKRNATKAGVSWDQWKFIVTRYGAVVLSVAYIMTFGLELAMNGWLGTYYREAFGQGDIVIAATFAATFSIAAGLLRPLGGYISDLVKRKEMNLLPWFHGEYRNQWTFVTLVYVMLTMFGMTAAGLTGNIYLAVVAAFFVGLGCAFSEGAIFAQVPSMFPDNSGSVAGIVGGIGTVGGVVYPIAFSHAMLPSLHWGYTVVGASMIPIIALSAWVFQPHISEVANTSGWVVPDDLMSKTKGSPSDD</sequence>
<gene>
    <name evidence="9" type="primary">nasB</name>
    <name evidence="9" type="synonym">narK:tp42</name>
    <name evidence="9" type="ordered locus">NP_4228A</name>
</gene>
<dbReference type="eggNOG" id="arCOG00148">
    <property type="taxonomic scope" value="Archaea"/>
</dbReference>
<dbReference type="Gene3D" id="1.20.1250.20">
    <property type="entry name" value="MFS general substrate transporter like domains"/>
    <property type="match status" value="2"/>
</dbReference>
<reference evidence="9 10" key="1">
    <citation type="journal article" date="2005" name="Genome Res.">
        <title>Living with two extremes: conclusions from the genome sequence of Natronomonas pharaonis.</title>
        <authorList>
            <person name="Falb M."/>
            <person name="Pfeiffer F."/>
            <person name="Palm P."/>
            <person name="Rodewald K."/>
            <person name="Hickmann V."/>
            <person name="Tittor J."/>
            <person name="Oesterhelt D."/>
        </authorList>
    </citation>
    <scope>NUCLEOTIDE SEQUENCE [LARGE SCALE GENOMIC DNA]</scope>
    <source>
        <strain evidence="10">ATCC 35678 / DSM 2160 / CIP 103997 / JCM 8858 / NBRC 14720 / NCIMB 2260 / Gabara</strain>
    </source>
</reference>
<feature type="transmembrane region" description="Helical" evidence="7">
    <location>
        <begin position="230"/>
        <end position="254"/>
    </location>
</feature>
<keyword evidence="5" id="KW-0534">Nitrate assimilation</keyword>
<dbReference type="RefSeq" id="WP_011323821.1">
    <property type="nucleotide sequence ID" value="NC_007426.1"/>
</dbReference>
<feature type="transmembrane region" description="Helical" evidence="7">
    <location>
        <begin position="402"/>
        <end position="422"/>
    </location>
</feature>
<feature type="transmembrane region" description="Helical" evidence="7">
    <location>
        <begin position="337"/>
        <end position="360"/>
    </location>
</feature>
<proteinExistence type="inferred from homology"/>
<feature type="transmembrane region" description="Helical" evidence="7">
    <location>
        <begin position="82"/>
        <end position="102"/>
    </location>
</feature>
<dbReference type="PANTHER" id="PTHR23515">
    <property type="entry name" value="HIGH-AFFINITY NITRATE TRANSPORTER 2.3"/>
    <property type="match status" value="1"/>
</dbReference>
<dbReference type="KEGG" id="nph:NP_4228A"/>
<dbReference type="InterPro" id="IPR020846">
    <property type="entry name" value="MFS_dom"/>
</dbReference>
<dbReference type="EMBL" id="CR936257">
    <property type="protein sequence ID" value="CAI50205.1"/>
    <property type="molecule type" value="Genomic_DNA"/>
</dbReference>
<organism evidence="9 10">
    <name type="scientific">Natronomonas pharaonis (strain ATCC 35678 / DSM 2160 / CIP 103997 / JCM 8858 / NBRC 14720 / NCIMB 2260 / Gabara)</name>
    <name type="common">Halobacterium pharaonis</name>
    <dbReference type="NCBI Taxonomy" id="348780"/>
    <lineage>
        <taxon>Archaea</taxon>
        <taxon>Methanobacteriati</taxon>
        <taxon>Methanobacteriota</taxon>
        <taxon>Stenosarchaea group</taxon>
        <taxon>Halobacteria</taxon>
        <taxon>Halobacteriales</taxon>
        <taxon>Natronomonadaceae</taxon>
        <taxon>Natronomonas</taxon>
    </lineage>
</organism>
<evidence type="ECO:0000256" key="3">
    <source>
        <dbReference type="ARBA" id="ARBA00022692"/>
    </source>
</evidence>
<feature type="transmembrane region" description="Helical" evidence="7">
    <location>
        <begin position="108"/>
        <end position="128"/>
    </location>
</feature>
<feature type="transmembrane region" description="Helical" evidence="7">
    <location>
        <begin position="12"/>
        <end position="31"/>
    </location>
</feature>
<comment type="similarity">
    <text evidence="2">Belongs to the major facilitator superfamily. Nitrate/nitrite porter (TC 2.A.1.8) family.</text>
</comment>
<feature type="transmembrane region" description="Helical" evidence="7">
    <location>
        <begin position="180"/>
        <end position="201"/>
    </location>
</feature>
<protein>
    <submittedName>
        <fullName evidence="9">Major facilitator superfamily transport protein (Probable substrate nitrate/nitrite)</fullName>
    </submittedName>
</protein>
<dbReference type="InterPro" id="IPR036259">
    <property type="entry name" value="MFS_trans_sf"/>
</dbReference>
<feature type="transmembrane region" description="Helical" evidence="7">
    <location>
        <begin position="266"/>
        <end position="291"/>
    </location>
</feature>
<dbReference type="AlphaFoldDB" id="A0A1U7EYA6"/>
<evidence type="ECO:0000256" key="2">
    <source>
        <dbReference type="ARBA" id="ARBA00008432"/>
    </source>
</evidence>
<feature type="transmembrane region" description="Helical" evidence="7">
    <location>
        <begin position="51"/>
        <end position="70"/>
    </location>
</feature>
<feature type="transmembrane region" description="Helical" evidence="7">
    <location>
        <begin position="140"/>
        <end position="160"/>
    </location>
</feature>
<evidence type="ECO:0000313" key="9">
    <source>
        <dbReference type="EMBL" id="CAI50205.1"/>
    </source>
</evidence>
<evidence type="ECO:0000259" key="8">
    <source>
        <dbReference type="PROSITE" id="PS50850"/>
    </source>
</evidence>
<name>A0A1U7EYA6_NATPD</name>
<dbReference type="OrthoDB" id="341844at2157"/>
<feature type="transmembrane region" description="Helical" evidence="7">
    <location>
        <begin position="372"/>
        <end position="390"/>
    </location>
</feature>
<dbReference type="SUPFAM" id="SSF103473">
    <property type="entry name" value="MFS general substrate transporter"/>
    <property type="match status" value="1"/>
</dbReference>
<dbReference type="EnsemblBacteria" id="CAI50205">
    <property type="protein sequence ID" value="CAI50205"/>
    <property type="gene ID" value="NP_4228A"/>
</dbReference>
<evidence type="ECO:0000313" key="10">
    <source>
        <dbReference type="Proteomes" id="UP000002698"/>
    </source>
</evidence>
<comment type="subcellular location">
    <subcellularLocation>
        <location evidence="1">Membrane</location>
        <topology evidence="1">Multi-pass membrane protein</topology>
    </subcellularLocation>
</comment>
<dbReference type="GO" id="GO:0015112">
    <property type="term" value="F:nitrate transmembrane transporter activity"/>
    <property type="evidence" value="ECO:0007669"/>
    <property type="project" value="InterPro"/>
</dbReference>
<keyword evidence="4 7" id="KW-1133">Transmembrane helix</keyword>
<evidence type="ECO:0000256" key="7">
    <source>
        <dbReference type="SAM" id="Phobius"/>
    </source>
</evidence>
<accession>A0A1U7EYA6</accession>
<evidence type="ECO:0000256" key="5">
    <source>
        <dbReference type="ARBA" id="ARBA00023063"/>
    </source>
</evidence>
<dbReference type="GeneID" id="3703320"/>
<evidence type="ECO:0000256" key="1">
    <source>
        <dbReference type="ARBA" id="ARBA00004141"/>
    </source>
</evidence>
<feature type="domain" description="Major facilitator superfamily (MFS) profile" evidence="8">
    <location>
        <begin position="1"/>
        <end position="427"/>
    </location>
</feature>
<keyword evidence="3 7" id="KW-0812">Transmembrane</keyword>
<evidence type="ECO:0000256" key="4">
    <source>
        <dbReference type="ARBA" id="ARBA00022989"/>
    </source>
</evidence>
<dbReference type="PROSITE" id="PS50850">
    <property type="entry name" value="MFS"/>
    <property type="match status" value="1"/>
</dbReference>
<dbReference type="GO" id="GO:0042128">
    <property type="term" value="P:nitrate assimilation"/>
    <property type="evidence" value="ECO:0007669"/>
    <property type="project" value="UniProtKB-KW"/>
</dbReference>
<keyword evidence="6 7" id="KW-0472">Membrane</keyword>
<dbReference type="InterPro" id="IPR044772">
    <property type="entry name" value="NO3_transporter"/>
</dbReference>
<dbReference type="HOGENOM" id="CLU_024204_2_0_2"/>